<protein>
    <submittedName>
        <fullName evidence="2">Uncharacterized protein</fullName>
    </submittedName>
</protein>
<evidence type="ECO:0000313" key="2">
    <source>
        <dbReference type="EMBL" id="KAG6297849.1"/>
    </source>
</evidence>
<evidence type="ECO:0000256" key="1">
    <source>
        <dbReference type="SAM" id="MobiDB-lite"/>
    </source>
</evidence>
<reference evidence="2 3" key="1">
    <citation type="journal article" date="2020" name="bioRxiv">
        <title>Whole genome comparisons of ergot fungi reveals the divergence and evolution of species within the genus Claviceps are the result of varying mechanisms driving genome evolution and host range expansion.</title>
        <authorList>
            <person name="Wyka S.A."/>
            <person name="Mondo S.J."/>
            <person name="Liu M."/>
            <person name="Dettman J."/>
            <person name="Nalam V."/>
            <person name="Broders K.D."/>
        </authorList>
    </citation>
    <scope>NUCLEOTIDE SEQUENCE [LARGE SCALE GENOMIC DNA]</scope>
    <source>
        <strain evidence="2 3">Clav52</strain>
    </source>
</reference>
<keyword evidence="3" id="KW-1185">Reference proteome</keyword>
<dbReference type="EMBL" id="SRRH01000142">
    <property type="protein sequence ID" value="KAG6297849.1"/>
    <property type="molecule type" value="Genomic_DNA"/>
</dbReference>
<proteinExistence type="predicted"/>
<dbReference type="Proteomes" id="UP000707071">
    <property type="component" value="Unassembled WGS sequence"/>
</dbReference>
<dbReference type="AlphaFoldDB" id="A0A9P7QI87"/>
<feature type="region of interest" description="Disordered" evidence="1">
    <location>
        <begin position="73"/>
        <end position="102"/>
    </location>
</feature>
<organism evidence="2 3">
    <name type="scientific">Claviceps aff. purpurea</name>
    <dbReference type="NCBI Taxonomy" id="1967640"/>
    <lineage>
        <taxon>Eukaryota</taxon>
        <taxon>Fungi</taxon>
        <taxon>Dikarya</taxon>
        <taxon>Ascomycota</taxon>
        <taxon>Pezizomycotina</taxon>
        <taxon>Sordariomycetes</taxon>
        <taxon>Hypocreomycetidae</taxon>
        <taxon>Hypocreales</taxon>
        <taxon>Clavicipitaceae</taxon>
        <taxon>Claviceps</taxon>
    </lineage>
</organism>
<sequence>MIIATSGSARPYLEHPQLRAPHAVLVFRSETTKGLQGGPNGRTYRGPYRGVRGSYRGATGELQGNYKGSYRGRRSFATPCPDQPDPSQGLSPSSGVWAHPGPWENAASHPRSLAKTLWSGGGLSPLSPFQSLRFLAFPAFFFLAFCSTHQTFNARLGQTSLHNSDCISNSLLFTHARIENTQSDKTVSSSFVELLDTGSLKLPSVDDDNKRRT</sequence>
<name>A0A9P7QI87_9HYPO</name>
<feature type="compositionally biased region" description="Polar residues" evidence="1">
    <location>
        <begin position="85"/>
        <end position="94"/>
    </location>
</feature>
<accession>A0A9P7QI87</accession>
<gene>
    <name evidence="2" type="ORF">E4U09_001220</name>
</gene>
<evidence type="ECO:0000313" key="3">
    <source>
        <dbReference type="Proteomes" id="UP000707071"/>
    </source>
</evidence>
<comment type="caution">
    <text evidence="2">The sequence shown here is derived from an EMBL/GenBank/DDBJ whole genome shotgun (WGS) entry which is preliminary data.</text>
</comment>